<accession>A0A645ABK9</accession>
<protein>
    <submittedName>
        <fullName evidence="1">Uncharacterized protein</fullName>
    </submittedName>
</protein>
<comment type="caution">
    <text evidence="1">The sequence shown here is derived from an EMBL/GenBank/DDBJ whole genome shotgun (WGS) entry which is preliminary data.</text>
</comment>
<evidence type="ECO:0000313" key="1">
    <source>
        <dbReference type="EMBL" id="MPM50592.1"/>
    </source>
</evidence>
<reference evidence="1" key="1">
    <citation type="submission" date="2019-08" db="EMBL/GenBank/DDBJ databases">
        <authorList>
            <person name="Kucharzyk K."/>
            <person name="Murdoch R.W."/>
            <person name="Higgins S."/>
            <person name="Loffler F."/>
        </authorList>
    </citation>
    <scope>NUCLEOTIDE SEQUENCE</scope>
</reference>
<sequence>MLIFFADVRGDRFSFFRREDVFDFPVCGVSLLFDEAVRFQLFDCARSRRAVDFDHVRQLFLDDARIFADADEVQVLPPRQVELLELDVGDRIQSPGDHADFAENFRHANHLPSY</sequence>
<gene>
    <name evidence="1" type="ORF">SDC9_97334</name>
</gene>
<proteinExistence type="predicted"/>
<dbReference type="EMBL" id="VSSQ01013034">
    <property type="protein sequence ID" value="MPM50592.1"/>
    <property type="molecule type" value="Genomic_DNA"/>
</dbReference>
<dbReference type="AlphaFoldDB" id="A0A645ABK9"/>
<organism evidence="1">
    <name type="scientific">bioreactor metagenome</name>
    <dbReference type="NCBI Taxonomy" id="1076179"/>
    <lineage>
        <taxon>unclassified sequences</taxon>
        <taxon>metagenomes</taxon>
        <taxon>ecological metagenomes</taxon>
    </lineage>
</organism>
<name>A0A645ABK9_9ZZZZ</name>